<accession>A0A0N1H860</accession>
<dbReference type="NCBIfam" id="TIGR03439">
    <property type="entry name" value="methyl_EasF"/>
    <property type="match status" value="1"/>
</dbReference>
<protein>
    <recommendedName>
        <fullName evidence="8">Ergothioneine biosynthesis protein 1</fullName>
    </recommendedName>
</protein>
<dbReference type="GO" id="GO:0032259">
    <property type="term" value="P:methylation"/>
    <property type="evidence" value="ECO:0007669"/>
    <property type="project" value="UniProtKB-KW"/>
</dbReference>
<dbReference type="InterPro" id="IPR042095">
    <property type="entry name" value="SUMF_sf"/>
</dbReference>
<dbReference type="VEuPathDB" id="FungiDB:AB675_4514"/>
<dbReference type="Pfam" id="PF10017">
    <property type="entry name" value="Methyltransf_33"/>
    <property type="match status" value="1"/>
</dbReference>
<dbReference type="Gene3D" id="3.40.50.150">
    <property type="entry name" value="Vaccinia Virus protein VP39"/>
    <property type="match status" value="1"/>
</dbReference>
<dbReference type="InterPro" id="IPR029063">
    <property type="entry name" value="SAM-dependent_MTases_sf"/>
</dbReference>
<gene>
    <name evidence="6" type="ORF">AB675_4514</name>
</gene>
<evidence type="ECO:0000259" key="4">
    <source>
        <dbReference type="Pfam" id="PF03781"/>
    </source>
</evidence>
<dbReference type="InterPro" id="IPR005532">
    <property type="entry name" value="SUMF_dom"/>
</dbReference>
<evidence type="ECO:0008006" key="8">
    <source>
        <dbReference type="Google" id="ProtNLM"/>
    </source>
</evidence>
<evidence type="ECO:0000256" key="2">
    <source>
        <dbReference type="ARBA" id="ARBA00022679"/>
    </source>
</evidence>
<comment type="caution">
    <text evidence="6">The sequence shown here is derived from an EMBL/GenBank/DDBJ whole genome shotgun (WGS) entry which is preliminary data.</text>
</comment>
<reference evidence="6 7" key="1">
    <citation type="submission" date="2015-06" db="EMBL/GenBank/DDBJ databases">
        <title>Draft genome of the ant-associated black yeast Phialophora attae CBS 131958.</title>
        <authorList>
            <person name="Moreno L.F."/>
            <person name="Stielow B.J."/>
            <person name="de Hoog S."/>
            <person name="Vicente V.A."/>
            <person name="Weiss V.A."/>
            <person name="de Vries M."/>
            <person name="Cruz L.M."/>
            <person name="Souza E.M."/>
        </authorList>
    </citation>
    <scope>NUCLEOTIDE SEQUENCE [LARGE SCALE GENOMIC DNA]</scope>
    <source>
        <strain evidence="6 7">CBS 131958</strain>
    </source>
</reference>
<name>A0A0N1H860_9EURO</name>
<dbReference type="Pfam" id="PF03781">
    <property type="entry name" value="FGE-sulfatase"/>
    <property type="match status" value="1"/>
</dbReference>
<dbReference type="RefSeq" id="XP_017999126.1">
    <property type="nucleotide sequence ID" value="XM_018144657.1"/>
</dbReference>
<dbReference type="EMBL" id="LFJN01000016">
    <property type="protein sequence ID" value="KPI39163.1"/>
    <property type="molecule type" value="Genomic_DNA"/>
</dbReference>
<feature type="domain" description="Histidine-specific methyltransferase SAM-dependent" evidence="5">
    <location>
        <begin position="38"/>
        <end position="332"/>
    </location>
</feature>
<dbReference type="GeneID" id="28736537"/>
<dbReference type="GO" id="GO:0008168">
    <property type="term" value="F:methyltransferase activity"/>
    <property type="evidence" value="ECO:0007669"/>
    <property type="project" value="UniProtKB-KW"/>
</dbReference>
<evidence type="ECO:0000313" key="6">
    <source>
        <dbReference type="EMBL" id="KPI39163.1"/>
    </source>
</evidence>
<organism evidence="6 7">
    <name type="scientific">Cyphellophora attinorum</name>
    <dbReference type="NCBI Taxonomy" id="1664694"/>
    <lineage>
        <taxon>Eukaryota</taxon>
        <taxon>Fungi</taxon>
        <taxon>Dikarya</taxon>
        <taxon>Ascomycota</taxon>
        <taxon>Pezizomycotina</taxon>
        <taxon>Eurotiomycetes</taxon>
        <taxon>Chaetothyriomycetidae</taxon>
        <taxon>Chaetothyriales</taxon>
        <taxon>Cyphellophoraceae</taxon>
        <taxon>Cyphellophora</taxon>
    </lineage>
</organism>
<dbReference type="STRING" id="1664694.A0A0N1H860"/>
<evidence type="ECO:0000256" key="1">
    <source>
        <dbReference type="ARBA" id="ARBA00022603"/>
    </source>
</evidence>
<proteinExistence type="predicted"/>
<feature type="domain" description="Sulfatase-modifying factor enzyme-like" evidence="4">
    <location>
        <begin position="533"/>
        <end position="675"/>
    </location>
</feature>
<keyword evidence="2" id="KW-0808">Transferase</keyword>
<dbReference type="InterPro" id="IPR051128">
    <property type="entry name" value="EgtD_Methyltrsf_superfamily"/>
</dbReference>
<dbReference type="AlphaFoldDB" id="A0A0N1H860"/>
<evidence type="ECO:0000313" key="7">
    <source>
        <dbReference type="Proteomes" id="UP000038010"/>
    </source>
</evidence>
<dbReference type="PANTHER" id="PTHR43397:SF1">
    <property type="entry name" value="ERGOTHIONEINE BIOSYNTHESIS PROTEIN 1"/>
    <property type="match status" value="1"/>
</dbReference>
<evidence type="ECO:0000259" key="5">
    <source>
        <dbReference type="Pfam" id="PF10017"/>
    </source>
</evidence>
<evidence type="ECO:0000256" key="3">
    <source>
        <dbReference type="SAM" id="MobiDB-lite"/>
    </source>
</evidence>
<dbReference type="Proteomes" id="UP000038010">
    <property type="component" value="Unassembled WGS sequence"/>
</dbReference>
<dbReference type="InterPro" id="IPR019257">
    <property type="entry name" value="MeTrfase_dom"/>
</dbReference>
<dbReference type="PANTHER" id="PTHR43397">
    <property type="entry name" value="ERGOTHIONEINE BIOSYNTHESIS PROTEIN 1"/>
    <property type="match status" value="1"/>
</dbReference>
<dbReference type="Gene3D" id="3.90.1580.10">
    <property type="entry name" value="paralog of FGE (formylglycine-generating enzyme)"/>
    <property type="match status" value="1"/>
</dbReference>
<keyword evidence="1" id="KW-0489">Methyltransferase</keyword>
<feature type="region of interest" description="Disordered" evidence="3">
    <location>
        <begin position="710"/>
        <end position="750"/>
    </location>
</feature>
<dbReference type="InterPro" id="IPR017805">
    <property type="entry name" value="SAM_MeTrfase_EasF-type_put"/>
</dbReference>
<sequence length="750" mass="84028">MGDASMSSVPILDIRLPESSIGSLADGIRRSMNPPPGTSKSLSTLLLYDEKGLRIFEDITYLEEYYLTNAEIEALQINAATIAAQLPSGIRLLELGSGNLRKVEIILKAFEAAGKDVEYFALDLSLPELERTFALLDTARYKHVRFNGLHGTYDDALSWISKHAASDDRRTICILTLGSSLGNFSPQDAAQFLSSFAHVIGPSDRILVGIDACHESDKVYQAYNDKAGVTTRFYENGLENANRLLGYPAFQRQDWRIETAYDSEDHKHHAWYVAVKDIETRDFAVKSGEIVTLEESWKFPRDRQNQIWREAGLINTMEFSNKSGDYQIHLLSPTHLEFKEKAEEYAPSPIPSIGDWENLWAAWDTVTKGMVPEDELLNKPIKLRNDLIFYLGHIPAFADIHHTKATGDSYVEPASFPKMFERGIDPDVDDPSKCHDHSEIPDSWPSLAELTEYQDRIRARFVDSIGSGRVETDRRLGRAYWLAYEHEAMHLETFLYMLIQSNRVLAPPGYALPDFERLASEAAERRAQNGWHHIPGGKISMGLEDAENDEGPDRFFGWDIERPPRVAQVKPFEAQSRPISNGEYALFLEETHAETLPASWIAKKTKSLVYTNGTKSPSVNGTKVASDSFVDGKSIRTVYGPLPLKFALDWPVMASYDELAQYAKWANGRIPTVEEARTIYNFVERKMQALEKPGELISAVNGHLVNDGVEETPPSHHAYQPPTAALPSPKPTSSISLAAMSASKAGRPHQ</sequence>
<keyword evidence="7" id="KW-1185">Reference proteome</keyword>
<dbReference type="InterPro" id="IPR016187">
    <property type="entry name" value="CTDL_fold"/>
</dbReference>
<dbReference type="OrthoDB" id="659at2759"/>
<dbReference type="SUPFAM" id="SSF56436">
    <property type="entry name" value="C-type lectin-like"/>
    <property type="match status" value="1"/>
</dbReference>